<evidence type="ECO:0000256" key="1">
    <source>
        <dbReference type="SAM" id="MobiDB-lite"/>
    </source>
</evidence>
<protein>
    <submittedName>
        <fullName evidence="3">Uncharacterized protein</fullName>
    </submittedName>
</protein>
<reference evidence="3 4" key="1">
    <citation type="submission" date="2018-09" db="EMBL/GenBank/DDBJ databases">
        <title>Novel species of Arthrobacter.</title>
        <authorList>
            <person name="Liu Q."/>
            <person name="Xin Y.-H."/>
        </authorList>
    </citation>
    <scope>NUCLEOTIDE SEQUENCE [LARGE SCALE GENOMIC DNA]</scope>
    <source>
        <strain evidence="3 4">Hz2</strain>
    </source>
</reference>
<feature type="transmembrane region" description="Helical" evidence="2">
    <location>
        <begin position="77"/>
        <end position="100"/>
    </location>
</feature>
<keyword evidence="4" id="KW-1185">Reference proteome</keyword>
<evidence type="ECO:0000313" key="4">
    <source>
        <dbReference type="Proteomes" id="UP000272560"/>
    </source>
</evidence>
<keyword evidence="2" id="KW-0472">Membrane</keyword>
<proteinExistence type="predicted"/>
<dbReference type="AlphaFoldDB" id="A0A3A5MGD0"/>
<dbReference type="RefSeq" id="WP_120148386.1">
    <property type="nucleotide sequence ID" value="NZ_QZVT01000003.1"/>
</dbReference>
<gene>
    <name evidence="3" type="ORF">D6T63_07600</name>
</gene>
<keyword evidence="2" id="KW-0812">Transmembrane</keyword>
<organism evidence="3 4">
    <name type="scientific">Arthrobacter cheniae</name>
    <dbReference type="NCBI Taxonomy" id="1258888"/>
    <lineage>
        <taxon>Bacteria</taxon>
        <taxon>Bacillati</taxon>
        <taxon>Actinomycetota</taxon>
        <taxon>Actinomycetes</taxon>
        <taxon>Micrococcales</taxon>
        <taxon>Micrococcaceae</taxon>
        <taxon>Arthrobacter</taxon>
    </lineage>
</organism>
<feature type="transmembrane region" description="Helical" evidence="2">
    <location>
        <begin position="128"/>
        <end position="149"/>
    </location>
</feature>
<dbReference type="OrthoDB" id="4945656at2"/>
<accession>A0A3A5MGD0</accession>
<feature type="region of interest" description="Disordered" evidence="1">
    <location>
        <begin position="1"/>
        <end position="68"/>
    </location>
</feature>
<dbReference type="Proteomes" id="UP000272560">
    <property type="component" value="Unassembled WGS sequence"/>
</dbReference>
<comment type="caution">
    <text evidence="3">The sequence shown here is derived from an EMBL/GenBank/DDBJ whole genome shotgun (WGS) entry which is preliminary data.</text>
</comment>
<dbReference type="EMBL" id="QZVT01000003">
    <property type="protein sequence ID" value="RJT81040.1"/>
    <property type="molecule type" value="Genomic_DNA"/>
</dbReference>
<sequence>MSNDRLQGGYDARYDDIYQRGGTTEAVPRVTSPAAPAPALPLPTDRGDESSSGISEVGPATATREEYEPAPRNPFDVWIWLVAAALTGLGSYFLSAPMLFERQYMEQLAVEASPVGYSAPWFSYASTAGPPLILLGVATAVTQLFILSIRHTFRAR</sequence>
<evidence type="ECO:0000256" key="2">
    <source>
        <dbReference type="SAM" id="Phobius"/>
    </source>
</evidence>
<name>A0A3A5MGD0_9MICC</name>
<evidence type="ECO:0000313" key="3">
    <source>
        <dbReference type="EMBL" id="RJT81040.1"/>
    </source>
</evidence>
<keyword evidence="2" id="KW-1133">Transmembrane helix</keyword>